<evidence type="ECO:0000256" key="2">
    <source>
        <dbReference type="ARBA" id="ARBA00012962"/>
    </source>
</evidence>
<dbReference type="GO" id="GO:0005829">
    <property type="term" value="C:cytosol"/>
    <property type="evidence" value="ECO:0007669"/>
    <property type="project" value="TreeGrafter"/>
</dbReference>
<dbReference type="AlphaFoldDB" id="A0A6N8DLZ0"/>
<feature type="domain" description="SDH C-terminal" evidence="10">
    <location>
        <begin position="238"/>
        <end position="266"/>
    </location>
</feature>
<keyword evidence="5 8" id="KW-0560">Oxidoreductase</keyword>
<comment type="pathway">
    <text evidence="1 8">Metabolic intermediate biosynthesis; chorismate biosynthesis; chorismate from D-erythrose 4-phosphate and phosphoenolpyruvate: step 4/7.</text>
</comment>
<dbReference type="Proteomes" id="UP000439113">
    <property type="component" value="Unassembled WGS sequence"/>
</dbReference>
<comment type="caution">
    <text evidence="11">The sequence shown here is derived from an EMBL/GenBank/DDBJ whole genome shotgun (WGS) entry which is preliminary data.</text>
</comment>
<dbReference type="InterPro" id="IPR041121">
    <property type="entry name" value="SDH_C"/>
</dbReference>
<comment type="similarity">
    <text evidence="8">Belongs to the shikimate dehydrogenase family.</text>
</comment>
<evidence type="ECO:0000259" key="9">
    <source>
        <dbReference type="Pfam" id="PF08501"/>
    </source>
</evidence>
<dbReference type="OrthoDB" id="9792692at2"/>
<evidence type="ECO:0000256" key="7">
    <source>
        <dbReference type="ARBA" id="ARBA00049442"/>
    </source>
</evidence>
<dbReference type="NCBIfam" id="TIGR00507">
    <property type="entry name" value="aroE"/>
    <property type="match status" value="1"/>
</dbReference>
<comment type="function">
    <text evidence="8">Involved in the biosynthesis of the chorismate, which leads to the biosynthesis of aromatic amino acids. Catalyzes the reversible NADPH linked reduction of 3-dehydroshikimate (DHSA) to yield shikimate (SA).</text>
</comment>
<protein>
    <recommendedName>
        <fullName evidence="2 8">Shikimate dehydrogenase (NADP(+))</fullName>
        <shortName evidence="8">SDH</shortName>
        <ecNumber evidence="2 8">1.1.1.25</ecNumber>
    </recommendedName>
</protein>
<keyword evidence="3 8" id="KW-0028">Amino-acid biosynthesis</keyword>
<dbReference type="Pfam" id="PF18317">
    <property type="entry name" value="SDH_C"/>
    <property type="match status" value="1"/>
</dbReference>
<dbReference type="GO" id="GO:0019632">
    <property type="term" value="P:shikimate metabolic process"/>
    <property type="evidence" value="ECO:0007669"/>
    <property type="project" value="InterPro"/>
</dbReference>
<evidence type="ECO:0000256" key="4">
    <source>
        <dbReference type="ARBA" id="ARBA00022857"/>
    </source>
</evidence>
<feature type="binding site" evidence="8">
    <location>
        <position position="87"/>
    </location>
    <ligand>
        <name>shikimate</name>
        <dbReference type="ChEBI" id="CHEBI:36208"/>
    </ligand>
</feature>
<dbReference type="InterPro" id="IPR011342">
    <property type="entry name" value="Shikimate_DH"/>
</dbReference>
<dbReference type="InterPro" id="IPR036291">
    <property type="entry name" value="NAD(P)-bd_dom_sf"/>
</dbReference>
<comment type="subunit">
    <text evidence="8">Homodimer.</text>
</comment>
<dbReference type="Gene3D" id="3.40.50.10860">
    <property type="entry name" value="Leucine Dehydrogenase, chain A, domain 1"/>
    <property type="match status" value="1"/>
</dbReference>
<dbReference type="SUPFAM" id="SSF53223">
    <property type="entry name" value="Aminoacid dehydrogenase-like, N-terminal domain"/>
    <property type="match status" value="1"/>
</dbReference>
<dbReference type="GO" id="GO:0009073">
    <property type="term" value="P:aromatic amino acid family biosynthetic process"/>
    <property type="evidence" value="ECO:0007669"/>
    <property type="project" value="UniProtKB-KW"/>
</dbReference>
<evidence type="ECO:0000256" key="8">
    <source>
        <dbReference type="HAMAP-Rule" id="MF_00222"/>
    </source>
</evidence>
<dbReference type="SUPFAM" id="SSF51735">
    <property type="entry name" value="NAD(P)-binding Rossmann-fold domains"/>
    <property type="match status" value="1"/>
</dbReference>
<dbReference type="EMBL" id="WNKS01000008">
    <property type="protein sequence ID" value="MTV31489.1"/>
    <property type="molecule type" value="Genomic_DNA"/>
</dbReference>
<dbReference type="InterPro" id="IPR046346">
    <property type="entry name" value="Aminoacid_DH-like_N_sf"/>
</dbReference>
<dbReference type="GO" id="GO:0004764">
    <property type="term" value="F:shikimate 3-dehydrogenase (NADP+) activity"/>
    <property type="evidence" value="ECO:0007669"/>
    <property type="project" value="UniProtKB-UniRule"/>
</dbReference>
<dbReference type="NCBIfam" id="NF001310">
    <property type="entry name" value="PRK00258.1-2"/>
    <property type="match status" value="1"/>
</dbReference>
<dbReference type="EC" id="1.1.1.25" evidence="2 8"/>
<dbReference type="HAMAP" id="MF_00222">
    <property type="entry name" value="Shikimate_DH_AroE"/>
    <property type="match status" value="1"/>
</dbReference>
<feature type="active site" description="Proton acceptor" evidence="8">
    <location>
        <position position="66"/>
    </location>
</feature>
<dbReference type="RefSeq" id="WP_155446173.1">
    <property type="nucleotide sequence ID" value="NZ_JAOQNR010000009.1"/>
</dbReference>
<feature type="binding site" evidence="8">
    <location>
        <position position="214"/>
    </location>
    <ligand>
        <name>NADP(+)</name>
        <dbReference type="ChEBI" id="CHEBI:58349"/>
    </ligand>
</feature>
<dbReference type="PANTHER" id="PTHR21089">
    <property type="entry name" value="SHIKIMATE DEHYDROGENASE"/>
    <property type="match status" value="1"/>
</dbReference>
<name>A0A6N8DLZ0_RHOAC</name>
<dbReference type="PANTHER" id="PTHR21089:SF1">
    <property type="entry name" value="BIFUNCTIONAL 3-DEHYDROQUINATE DEHYDRATASE_SHIKIMATE DEHYDROGENASE, CHLOROPLASTIC"/>
    <property type="match status" value="1"/>
</dbReference>
<feature type="binding site" evidence="8">
    <location>
        <position position="245"/>
    </location>
    <ligand>
        <name>shikimate</name>
        <dbReference type="ChEBI" id="CHEBI:36208"/>
    </ligand>
</feature>
<gene>
    <name evidence="8 11" type="primary">aroE</name>
    <name evidence="11" type="ORF">GJ654_10825</name>
</gene>
<dbReference type="InterPro" id="IPR013708">
    <property type="entry name" value="Shikimate_DH-bd_N"/>
</dbReference>
<dbReference type="InterPro" id="IPR022893">
    <property type="entry name" value="Shikimate_DH_fam"/>
</dbReference>
<organism evidence="11 12">
    <name type="scientific">Rhodoblastus acidophilus</name>
    <name type="common">Rhodopseudomonas acidophila</name>
    <dbReference type="NCBI Taxonomy" id="1074"/>
    <lineage>
        <taxon>Bacteria</taxon>
        <taxon>Pseudomonadati</taxon>
        <taxon>Pseudomonadota</taxon>
        <taxon>Alphaproteobacteria</taxon>
        <taxon>Hyphomicrobiales</taxon>
        <taxon>Rhodoblastaceae</taxon>
        <taxon>Rhodoblastus</taxon>
    </lineage>
</organism>
<evidence type="ECO:0000259" key="10">
    <source>
        <dbReference type="Pfam" id="PF18317"/>
    </source>
</evidence>
<dbReference type="UniPathway" id="UPA00053">
    <property type="reaction ID" value="UER00087"/>
</dbReference>
<dbReference type="Pfam" id="PF08501">
    <property type="entry name" value="Shikimate_dh_N"/>
    <property type="match status" value="1"/>
</dbReference>
<dbReference type="CDD" id="cd01065">
    <property type="entry name" value="NAD_bind_Shikimate_DH"/>
    <property type="match status" value="1"/>
</dbReference>
<keyword evidence="6 8" id="KW-0057">Aromatic amino acid biosynthesis</keyword>
<evidence type="ECO:0000256" key="3">
    <source>
        <dbReference type="ARBA" id="ARBA00022605"/>
    </source>
</evidence>
<feature type="binding site" evidence="8">
    <location>
        <position position="238"/>
    </location>
    <ligand>
        <name>NADP(+)</name>
        <dbReference type="ChEBI" id="CHEBI:58349"/>
    </ligand>
</feature>
<evidence type="ECO:0000313" key="12">
    <source>
        <dbReference type="Proteomes" id="UP000439113"/>
    </source>
</evidence>
<accession>A0A6N8DLZ0</accession>
<feature type="domain" description="Shikimate dehydrogenase substrate binding N-terminal" evidence="9">
    <location>
        <begin position="7"/>
        <end position="89"/>
    </location>
</feature>
<feature type="binding site" evidence="8">
    <location>
        <position position="102"/>
    </location>
    <ligand>
        <name>shikimate</name>
        <dbReference type="ChEBI" id="CHEBI:36208"/>
    </ligand>
</feature>
<feature type="binding site" evidence="8">
    <location>
        <position position="62"/>
    </location>
    <ligand>
        <name>shikimate</name>
        <dbReference type="ChEBI" id="CHEBI:36208"/>
    </ligand>
</feature>
<dbReference type="Gene3D" id="3.40.50.720">
    <property type="entry name" value="NAD(P)-binding Rossmann-like Domain"/>
    <property type="match status" value="1"/>
</dbReference>
<proteinExistence type="inferred from homology"/>
<reference evidence="11 12" key="1">
    <citation type="submission" date="2019-11" db="EMBL/GenBank/DDBJ databases">
        <title>Whole-genome sequence of a Rhodoblastus acidophilus DSM 142.</title>
        <authorList>
            <person name="Kyndt J.A."/>
            <person name="Meyer T.E."/>
        </authorList>
    </citation>
    <scope>NUCLEOTIDE SEQUENCE [LARGE SCALE GENOMIC DNA]</scope>
    <source>
        <strain evidence="11 12">DSM 142</strain>
    </source>
</reference>
<dbReference type="GO" id="GO:0050661">
    <property type="term" value="F:NADP binding"/>
    <property type="evidence" value="ECO:0007669"/>
    <property type="project" value="InterPro"/>
</dbReference>
<evidence type="ECO:0000313" key="11">
    <source>
        <dbReference type="EMBL" id="MTV31489.1"/>
    </source>
</evidence>
<evidence type="ECO:0000256" key="5">
    <source>
        <dbReference type="ARBA" id="ARBA00023002"/>
    </source>
</evidence>
<keyword evidence="4 8" id="KW-0521">NADP</keyword>
<evidence type="ECO:0000256" key="1">
    <source>
        <dbReference type="ARBA" id="ARBA00004871"/>
    </source>
</evidence>
<feature type="binding site" evidence="8">
    <location>
        <begin position="15"/>
        <end position="17"/>
    </location>
    <ligand>
        <name>shikimate</name>
        <dbReference type="ChEBI" id="CHEBI:36208"/>
    </ligand>
</feature>
<evidence type="ECO:0000256" key="6">
    <source>
        <dbReference type="ARBA" id="ARBA00023141"/>
    </source>
</evidence>
<comment type="caution">
    <text evidence="8">Lacks conserved residue(s) required for the propagation of feature annotation.</text>
</comment>
<dbReference type="GO" id="GO:0009423">
    <property type="term" value="P:chorismate biosynthetic process"/>
    <property type="evidence" value="ECO:0007669"/>
    <property type="project" value="UniProtKB-UniRule"/>
</dbReference>
<feature type="binding site" evidence="8">
    <location>
        <position position="216"/>
    </location>
    <ligand>
        <name>shikimate</name>
        <dbReference type="ChEBI" id="CHEBI:36208"/>
    </ligand>
</feature>
<sequence length="272" mass="28965">MTDLYAVIGNPISHSKSPLIHKGFAEVLGQDLDYIAIEGPLGRFAETVDAWRAKGLRGLNITVPFKMDAFAYATRRDAAAEEAGAVNCLTFEGDTAEGANFDGIGLARDIEANLRFAVAGKNVLVLGTGGATRGALGPLLAREPARLTVAFRTPGKEAELRALFPQAKALDFVAYGDLRDAYDLVLNATSATLSGEAPPVPAKSFARGALAYDLAYGKGLTPFLRLAREAGVDRCVDGVGMLVEQAAEAFQRWRGVRPETRAMIEKITVPLV</sequence>
<dbReference type="GO" id="GO:0008652">
    <property type="term" value="P:amino acid biosynthetic process"/>
    <property type="evidence" value="ECO:0007669"/>
    <property type="project" value="UniProtKB-KW"/>
</dbReference>
<comment type="catalytic activity">
    <reaction evidence="7 8">
        <text>shikimate + NADP(+) = 3-dehydroshikimate + NADPH + H(+)</text>
        <dbReference type="Rhea" id="RHEA:17737"/>
        <dbReference type="ChEBI" id="CHEBI:15378"/>
        <dbReference type="ChEBI" id="CHEBI:16630"/>
        <dbReference type="ChEBI" id="CHEBI:36208"/>
        <dbReference type="ChEBI" id="CHEBI:57783"/>
        <dbReference type="ChEBI" id="CHEBI:58349"/>
        <dbReference type="EC" id="1.1.1.25"/>
    </reaction>
</comment>